<comment type="caution">
    <text evidence="2">The sequence shown here is derived from an EMBL/GenBank/DDBJ whole genome shotgun (WGS) entry which is preliminary data.</text>
</comment>
<dbReference type="InterPro" id="IPR012903">
    <property type="entry name" value="Nif11"/>
</dbReference>
<dbReference type="Pfam" id="PF07862">
    <property type="entry name" value="Nif11"/>
    <property type="match status" value="1"/>
</dbReference>
<gene>
    <name evidence="2" type="ORF">JX360_07985</name>
</gene>
<proteinExistence type="predicted"/>
<name>A0ABT0CAN7_THEVL</name>
<feature type="domain" description="Nif11" evidence="1">
    <location>
        <begin position="1"/>
        <end position="52"/>
    </location>
</feature>
<evidence type="ECO:0000313" key="2">
    <source>
        <dbReference type="EMBL" id="MCJ2542844.1"/>
    </source>
</evidence>
<evidence type="ECO:0000313" key="3">
    <source>
        <dbReference type="Proteomes" id="UP000830835"/>
    </source>
</evidence>
<dbReference type="NCBIfam" id="TIGR03798">
    <property type="entry name" value="leader_Nif11"/>
    <property type="match status" value="1"/>
</dbReference>
<organism evidence="2 3">
    <name type="scientific">Thermostichus vulcanus str. 'Rupite'</name>
    <dbReference type="NCBI Taxonomy" id="2813851"/>
    <lineage>
        <taxon>Bacteria</taxon>
        <taxon>Bacillati</taxon>
        <taxon>Cyanobacteriota</taxon>
        <taxon>Cyanophyceae</taxon>
        <taxon>Thermostichales</taxon>
        <taxon>Thermostichaceae</taxon>
        <taxon>Thermostichus</taxon>
    </lineage>
</organism>
<reference evidence="2" key="1">
    <citation type="submission" date="2021-02" db="EMBL/GenBank/DDBJ databases">
        <title>The CRISPR/cas machinery reduction and long-range gene transfer in the hot spring cyanobacterium Synechococcus.</title>
        <authorList>
            <person name="Dvorak P."/>
            <person name="Jahodarova E."/>
            <person name="Hasler P."/>
            <person name="Poulickova A."/>
        </authorList>
    </citation>
    <scope>NUCLEOTIDE SEQUENCE</scope>
    <source>
        <strain evidence="2">Rupite</strain>
    </source>
</reference>
<protein>
    <submittedName>
        <fullName evidence="2">Nif11-like leader peptide family natural product</fullName>
    </submittedName>
</protein>
<sequence>MSTQAAAEFLDKVGEDASLLEELAKALEAEDDRGAAAQLAVSKGYDVTPDELWEEVQKRQAEFGERQDAGELSDEELEAVAGGEAVVATAIISAISTIASAAIPLTPQIKIPKPKW</sequence>
<dbReference type="EMBL" id="JAFIRA010000016">
    <property type="protein sequence ID" value="MCJ2542844.1"/>
    <property type="molecule type" value="Genomic_DNA"/>
</dbReference>
<dbReference type="Proteomes" id="UP000830835">
    <property type="component" value="Unassembled WGS sequence"/>
</dbReference>
<accession>A0ABT0CAN7</accession>
<dbReference type="InterPro" id="IPR022516">
    <property type="entry name" value="CHP03798_Ocin"/>
</dbReference>
<keyword evidence="3" id="KW-1185">Reference proteome</keyword>
<dbReference type="RefSeq" id="WP_244350123.1">
    <property type="nucleotide sequence ID" value="NZ_JAFIRA010000016.1"/>
</dbReference>
<evidence type="ECO:0000259" key="1">
    <source>
        <dbReference type="Pfam" id="PF07862"/>
    </source>
</evidence>